<dbReference type="InterPro" id="IPR027417">
    <property type="entry name" value="P-loop_NTPase"/>
</dbReference>
<dbReference type="InterPro" id="IPR003960">
    <property type="entry name" value="ATPase_AAA_CS"/>
</dbReference>
<sequence>MVVSEYVKYVMEEGIATVASNRQLKLYSNCCSEGGDYWNYMKDFDNSAAFDTLAMEKNKKQDIIEDLVRFSNAREYYRRIGKPWKRGYLLFGPPGTGKSTMIAVMANFLSYDIYDLELTAVLSNAALKRLLNRTPCNSILVIEDIDCSSNVTDGLFSASEGGRLIVFTTNRVENLDPALIRKGRMDKHIEMLYCSFEAFKVLARNYLGIVEHELFPKIEGLLREIDIAPADVAENLITGTTSIEGSTAVAAACLQNLIEVLEKKAESNSSGAEEKGEGDDEDEAPKENGNWILENGYVNSRRSVA</sequence>
<reference evidence="5 6" key="1">
    <citation type="submission" date="2022-03" db="EMBL/GenBank/DDBJ databases">
        <authorList>
            <person name="Nunn A."/>
            <person name="Chopra R."/>
            <person name="Nunn A."/>
            <person name="Contreras Garrido A."/>
        </authorList>
    </citation>
    <scope>NUCLEOTIDE SEQUENCE [LARGE SCALE GENOMIC DNA]</scope>
</reference>
<evidence type="ECO:0000256" key="2">
    <source>
        <dbReference type="RuleBase" id="RU003651"/>
    </source>
</evidence>
<dbReference type="Gene3D" id="3.40.50.300">
    <property type="entry name" value="P-loop containing nucleotide triphosphate hydrolases"/>
    <property type="match status" value="1"/>
</dbReference>
<dbReference type="PROSITE" id="PS00674">
    <property type="entry name" value="AAA"/>
    <property type="match status" value="1"/>
</dbReference>
<comment type="similarity">
    <text evidence="1">Belongs to the AAA ATPase family. BCS1 subfamily.</text>
</comment>
<dbReference type="InterPro" id="IPR058017">
    <property type="entry name" value="At3g28540-like_C"/>
</dbReference>
<protein>
    <recommendedName>
        <fullName evidence="4">AAA+ ATPase domain-containing protein</fullName>
    </recommendedName>
</protein>
<feature type="region of interest" description="Disordered" evidence="3">
    <location>
        <begin position="264"/>
        <end position="305"/>
    </location>
</feature>
<dbReference type="AlphaFoldDB" id="A0AAU9RX22"/>
<dbReference type="Gene3D" id="6.10.280.40">
    <property type="match status" value="1"/>
</dbReference>
<dbReference type="EMBL" id="CAJVSB020000255">
    <property type="protein sequence ID" value="CAH2049022.1"/>
    <property type="molecule type" value="Genomic_DNA"/>
</dbReference>
<evidence type="ECO:0000256" key="1">
    <source>
        <dbReference type="ARBA" id="ARBA00007448"/>
    </source>
</evidence>
<dbReference type="Pfam" id="PF25568">
    <property type="entry name" value="AAA_lid_At3g28540"/>
    <property type="match status" value="1"/>
</dbReference>
<dbReference type="SUPFAM" id="SSF52540">
    <property type="entry name" value="P-loop containing nucleoside triphosphate hydrolases"/>
    <property type="match status" value="1"/>
</dbReference>
<dbReference type="InterPro" id="IPR003959">
    <property type="entry name" value="ATPase_AAA_core"/>
</dbReference>
<dbReference type="SMART" id="SM00382">
    <property type="entry name" value="AAA"/>
    <property type="match status" value="1"/>
</dbReference>
<dbReference type="Pfam" id="PF00004">
    <property type="entry name" value="AAA"/>
    <property type="match status" value="1"/>
</dbReference>
<keyword evidence="6" id="KW-1185">Reference proteome</keyword>
<proteinExistence type="inferred from homology"/>
<evidence type="ECO:0000313" key="6">
    <source>
        <dbReference type="Proteomes" id="UP000836841"/>
    </source>
</evidence>
<dbReference type="GO" id="GO:0005524">
    <property type="term" value="F:ATP binding"/>
    <property type="evidence" value="ECO:0007669"/>
    <property type="project" value="UniProtKB-KW"/>
</dbReference>
<comment type="caution">
    <text evidence="5">The sequence shown here is derived from an EMBL/GenBank/DDBJ whole genome shotgun (WGS) entry which is preliminary data.</text>
</comment>
<evidence type="ECO:0000256" key="3">
    <source>
        <dbReference type="SAM" id="MobiDB-lite"/>
    </source>
</evidence>
<name>A0AAU9RX22_THLAR</name>
<evidence type="ECO:0000313" key="5">
    <source>
        <dbReference type="EMBL" id="CAH2049022.1"/>
    </source>
</evidence>
<dbReference type="Proteomes" id="UP000836841">
    <property type="component" value="Unassembled WGS sequence"/>
</dbReference>
<dbReference type="InterPro" id="IPR003593">
    <property type="entry name" value="AAA+_ATPase"/>
</dbReference>
<organism evidence="5 6">
    <name type="scientific">Thlaspi arvense</name>
    <name type="common">Field penny-cress</name>
    <dbReference type="NCBI Taxonomy" id="13288"/>
    <lineage>
        <taxon>Eukaryota</taxon>
        <taxon>Viridiplantae</taxon>
        <taxon>Streptophyta</taxon>
        <taxon>Embryophyta</taxon>
        <taxon>Tracheophyta</taxon>
        <taxon>Spermatophyta</taxon>
        <taxon>Magnoliopsida</taxon>
        <taxon>eudicotyledons</taxon>
        <taxon>Gunneridae</taxon>
        <taxon>Pentapetalae</taxon>
        <taxon>rosids</taxon>
        <taxon>malvids</taxon>
        <taxon>Brassicales</taxon>
        <taxon>Brassicaceae</taxon>
        <taxon>Thlaspideae</taxon>
        <taxon>Thlaspi</taxon>
    </lineage>
</organism>
<dbReference type="PANTHER" id="PTHR23070">
    <property type="entry name" value="BCS1 AAA-TYPE ATPASE"/>
    <property type="match status" value="1"/>
</dbReference>
<feature type="domain" description="AAA+ ATPase" evidence="4">
    <location>
        <begin position="84"/>
        <end position="195"/>
    </location>
</feature>
<evidence type="ECO:0000259" key="4">
    <source>
        <dbReference type="SMART" id="SM00382"/>
    </source>
</evidence>
<dbReference type="InterPro" id="IPR050747">
    <property type="entry name" value="Mitochondrial_chaperone_BCS1"/>
</dbReference>
<keyword evidence="2" id="KW-0067">ATP-binding</keyword>
<gene>
    <name evidence="5" type="ORF">TAV2_LOCUS8191</name>
</gene>
<keyword evidence="2" id="KW-0547">Nucleotide-binding</keyword>
<accession>A0AAU9RX22</accession>
<dbReference type="GO" id="GO:0016887">
    <property type="term" value="F:ATP hydrolysis activity"/>
    <property type="evidence" value="ECO:0007669"/>
    <property type="project" value="InterPro"/>
</dbReference>